<dbReference type="GO" id="GO:0016020">
    <property type="term" value="C:membrane"/>
    <property type="evidence" value="ECO:0007669"/>
    <property type="project" value="InterPro"/>
</dbReference>
<name>A0A7J7L0T1_9MAGN</name>
<evidence type="ECO:0000256" key="1">
    <source>
        <dbReference type="ARBA" id="ARBA00004308"/>
    </source>
</evidence>
<keyword evidence="6 10" id="KW-0472">Membrane</keyword>
<evidence type="ECO:0000256" key="4">
    <source>
        <dbReference type="ARBA" id="ARBA00022692"/>
    </source>
</evidence>
<protein>
    <submittedName>
        <fullName evidence="11">Uncharacterized protein</fullName>
    </submittedName>
</protein>
<keyword evidence="2" id="KW-0328">Glycosyltransferase</keyword>
<proteinExistence type="predicted"/>
<sequence length="437" mass="50028">MEPPMLVINTVLSVMAYDYPPEKLSVYLSDDGGSDLIFYALLEASRFAAHWLPFCKILNMEPRALEVYFAEKSEPRNDREWLAMKKLYEEMKQKIEAEVKRGTISEELRKSHKGFSEWSSKVRKGDHQTIFQNELKKCQSKSTSSKRNMIIAQIRVSSEISNGQVILNVDCDMYSNDPKSLKDALCFLMDEENGHKIAFVQFPKIFNNLTPNDIYGNRSTVGIKVSILKLTLICLVLQMGLKYGCPVEDIISGLAIQCRGWKSVYYNPDRKAFLGVAPITLNQSLMQHKRWSEGMFQIAFSSYCCPFTYGYGNIRLGLQMGYCVYCLWAPNSFPVIYYVVVPPLCLLNGISLFPKVSSIWFVPFAYAFIANTVFSLVEAQCCGDTYRMVEPKKNVVDAKDEFLSTELYRLHREKVWVLPNNVCTHNQSSGRRCLQEI</sequence>
<feature type="binding site" evidence="9">
    <location>
        <position position="146"/>
    </location>
    <ligand>
        <name>Mn(2+)</name>
        <dbReference type="ChEBI" id="CHEBI:29035"/>
    </ligand>
</feature>
<keyword evidence="5 10" id="KW-1133">Transmembrane helix</keyword>
<dbReference type="Pfam" id="PF03552">
    <property type="entry name" value="Cellulose_synt"/>
    <property type="match status" value="3"/>
</dbReference>
<feature type="transmembrane region" description="Helical" evidence="10">
    <location>
        <begin position="360"/>
        <end position="377"/>
    </location>
</feature>
<feature type="binding site" evidence="8">
    <location>
        <position position="2"/>
    </location>
    <ligand>
        <name>UDP-alpha-D-glucose</name>
        <dbReference type="ChEBI" id="CHEBI:58885"/>
    </ligand>
</feature>
<gene>
    <name evidence="11" type="ORF">GIB67_001630</name>
</gene>
<evidence type="ECO:0000256" key="8">
    <source>
        <dbReference type="PIRSR" id="PIRSR605150-2"/>
    </source>
</evidence>
<evidence type="ECO:0000313" key="11">
    <source>
        <dbReference type="EMBL" id="KAF6136221.1"/>
    </source>
</evidence>
<keyword evidence="4 10" id="KW-0812">Transmembrane</keyword>
<keyword evidence="7" id="KW-0961">Cell wall biogenesis/degradation</keyword>
<dbReference type="OrthoDB" id="1299271at2759"/>
<dbReference type="GO" id="GO:0030244">
    <property type="term" value="P:cellulose biosynthetic process"/>
    <property type="evidence" value="ECO:0007669"/>
    <property type="project" value="InterPro"/>
</dbReference>
<organism evidence="11 12">
    <name type="scientific">Kingdonia uniflora</name>
    <dbReference type="NCBI Taxonomy" id="39325"/>
    <lineage>
        <taxon>Eukaryota</taxon>
        <taxon>Viridiplantae</taxon>
        <taxon>Streptophyta</taxon>
        <taxon>Embryophyta</taxon>
        <taxon>Tracheophyta</taxon>
        <taxon>Spermatophyta</taxon>
        <taxon>Magnoliopsida</taxon>
        <taxon>Ranunculales</taxon>
        <taxon>Circaeasteraceae</taxon>
        <taxon>Kingdonia</taxon>
    </lineage>
</organism>
<comment type="subcellular location">
    <subcellularLocation>
        <location evidence="1">Endomembrane system</location>
    </subcellularLocation>
</comment>
<keyword evidence="12" id="KW-1185">Reference proteome</keyword>
<dbReference type="GO" id="GO:0012505">
    <property type="term" value="C:endomembrane system"/>
    <property type="evidence" value="ECO:0007669"/>
    <property type="project" value="UniProtKB-SubCell"/>
</dbReference>
<dbReference type="GO" id="GO:0071555">
    <property type="term" value="P:cell wall organization"/>
    <property type="evidence" value="ECO:0007669"/>
    <property type="project" value="UniProtKB-KW"/>
</dbReference>
<feature type="transmembrane region" description="Helical" evidence="10">
    <location>
        <begin position="335"/>
        <end position="353"/>
    </location>
</feature>
<keyword evidence="3" id="KW-0808">Transferase</keyword>
<comment type="caution">
    <text evidence="11">The sequence shown here is derived from an EMBL/GenBank/DDBJ whole genome shotgun (WGS) entry which is preliminary data.</text>
</comment>
<feature type="binding site" evidence="9">
    <location>
        <position position="170"/>
    </location>
    <ligand>
        <name>Mn(2+)</name>
        <dbReference type="ChEBI" id="CHEBI:29035"/>
    </ligand>
</feature>
<dbReference type="Proteomes" id="UP000541444">
    <property type="component" value="Unassembled WGS sequence"/>
</dbReference>
<feature type="binding site" evidence="8">
    <location>
        <position position="31"/>
    </location>
    <ligand>
        <name>UDP-alpha-D-glucose</name>
        <dbReference type="ChEBI" id="CHEBI:58885"/>
    </ligand>
</feature>
<reference evidence="11 12" key="1">
    <citation type="journal article" date="2020" name="IScience">
        <title>Genome Sequencing of the Endangered Kingdonia uniflora (Circaeasteraceae, Ranunculales) Reveals Potential Mechanisms of Evolutionary Specialization.</title>
        <authorList>
            <person name="Sun Y."/>
            <person name="Deng T."/>
            <person name="Zhang A."/>
            <person name="Moore M.J."/>
            <person name="Landis J.B."/>
            <person name="Lin N."/>
            <person name="Zhang H."/>
            <person name="Zhang X."/>
            <person name="Huang J."/>
            <person name="Zhang X."/>
            <person name="Sun H."/>
            <person name="Wang H."/>
        </authorList>
    </citation>
    <scope>NUCLEOTIDE SEQUENCE [LARGE SCALE GENOMIC DNA]</scope>
    <source>
        <strain evidence="11">TB1705</strain>
        <tissue evidence="11">Leaf</tissue>
    </source>
</reference>
<evidence type="ECO:0000256" key="5">
    <source>
        <dbReference type="ARBA" id="ARBA00022989"/>
    </source>
</evidence>
<evidence type="ECO:0000256" key="3">
    <source>
        <dbReference type="ARBA" id="ARBA00022679"/>
    </source>
</evidence>
<evidence type="ECO:0000256" key="9">
    <source>
        <dbReference type="PIRSR" id="PIRSR605150-3"/>
    </source>
</evidence>
<evidence type="ECO:0000256" key="10">
    <source>
        <dbReference type="SAM" id="Phobius"/>
    </source>
</evidence>
<dbReference type="PANTHER" id="PTHR13301">
    <property type="entry name" value="X-BOX TRANSCRIPTION FACTOR-RELATED"/>
    <property type="match status" value="1"/>
</dbReference>
<dbReference type="EMBL" id="JACGCM010002755">
    <property type="protein sequence ID" value="KAF6136221.1"/>
    <property type="molecule type" value="Genomic_DNA"/>
</dbReference>
<evidence type="ECO:0000313" key="12">
    <source>
        <dbReference type="Proteomes" id="UP000541444"/>
    </source>
</evidence>
<dbReference type="InterPro" id="IPR005150">
    <property type="entry name" value="Cellulose_synth"/>
</dbReference>
<dbReference type="AlphaFoldDB" id="A0A7J7L0T1"/>
<evidence type="ECO:0000256" key="7">
    <source>
        <dbReference type="ARBA" id="ARBA00023316"/>
    </source>
</evidence>
<evidence type="ECO:0000256" key="6">
    <source>
        <dbReference type="ARBA" id="ARBA00023136"/>
    </source>
</evidence>
<evidence type="ECO:0000256" key="2">
    <source>
        <dbReference type="ARBA" id="ARBA00022676"/>
    </source>
</evidence>
<accession>A0A7J7L0T1</accession>
<dbReference type="GO" id="GO:0016760">
    <property type="term" value="F:cellulose synthase (UDP-forming) activity"/>
    <property type="evidence" value="ECO:0007669"/>
    <property type="project" value="InterPro"/>
</dbReference>